<evidence type="ECO:0000259" key="6">
    <source>
        <dbReference type="Pfam" id="PF03151"/>
    </source>
</evidence>
<dbReference type="PANTHER" id="PTHR11132">
    <property type="entry name" value="SOLUTE CARRIER FAMILY 35"/>
    <property type="match status" value="1"/>
</dbReference>
<name>A0AB34JXP6_PRYPA</name>
<sequence>MRLPSLQAIGALLLYLWCGPWLILLNRRLLRVLGFPYPIALSALGAVFSALSSQLLVRRRLVSPLPPASRRLAGQHALPLAFSSALTLALGNAAYVHLSVGACQILKTLTPALTLLLLWLLRVEAPAAREGVLVALIALGTAVASRGEVALAPLGLLLQLGANLSEALRVVLSQRLIAGLPLVQMQYYVAPLQAACLLIASFALELRDPSDRAKATACLFAHPLHFFLAGSLGLVQQAATLLVVREFGSVAVKLLGQARNAALVLFEVSRGNQRASVEQLAGYSLSLLFFTLYVRERQSPARATRPHGKEKEG</sequence>
<protein>
    <recommendedName>
        <fullName evidence="6">Sugar phosphate transporter domain-containing protein</fullName>
    </recommendedName>
</protein>
<keyword evidence="3 5" id="KW-1133">Transmembrane helix</keyword>
<dbReference type="InterPro" id="IPR004853">
    <property type="entry name" value="Sugar_P_trans_dom"/>
</dbReference>
<comment type="caution">
    <text evidence="8">The sequence shown here is derived from an EMBL/GenBank/DDBJ whole genome shotgun (WGS) entry which is preliminary data.</text>
</comment>
<evidence type="ECO:0000313" key="8">
    <source>
        <dbReference type="EMBL" id="KAL1525877.1"/>
    </source>
</evidence>
<evidence type="ECO:0000256" key="5">
    <source>
        <dbReference type="SAM" id="Phobius"/>
    </source>
</evidence>
<dbReference type="AlphaFoldDB" id="A0AB34JXP6"/>
<keyword evidence="4 5" id="KW-0472">Membrane</keyword>
<dbReference type="EMBL" id="JBGBPQ010000004">
    <property type="protein sequence ID" value="KAL1525877.1"/>
    <property type="molecule type" value="Genomic_DNA"/>
</dbReference>
<evidence type="ECO:0000256" key="4">
    <source>
        <dbReference type="ARBA" id="ARBA00023136"/>
    </source>
</evidence>
<keyword evidence="9" id="KW-1185">Reference proteome</keyword>
<dbReference type="InterPro" id="IPR050186">
    <property type="entry name" value="TPT_transporter"/>
</dbReference>
<feature type="domain" description="Sugar phosphate transporter" evidence="6">
    <location>
        <begin position="23"/>
        <end position="189"/>
    </location>
</feature>
<feature type="transmembrane region" description="Helical" evidence="5">
    <location>
        <begin position="34"/>
        <end position="57"/>
    </location>
</feature>
<dbReference type="GO" id="GO:0016020">
    <property type="term" value="C:membrane"/>
    <property type="evidence" value="ECO:0007669"/>
    <property type="project" value="UniProtKB-SubCell"/>
</dbReference>
<comment type="subcellular location">
    <subcellularLocation>
        <location evidence="1">Membrane</location>
        <topology evidence="1">Multi-pass membrane protein</topology>
    </subcellularLocation>
</comment>
<evidence type="ECO:0000313" key="7">
    <source>
        <dbReference type="EMBL" id="KAL1525856.1"/>
    </source>
</evidence>
<accession>A0AB34JXP6</accession>
<evidence type="ECO:0000256" key="3">
    <source>
        <dbReference type="ARBA" id="ARBA00022989"/>
    </source>
</evidence>
<dbReference type="Pfam" id="PF03151">
    <property type="entry name" value="TPT"/>
    <property type="match status" value="1"/>
</dbReference>
<dbReference type="Proteomes" id="UP001515480">
    <property type="component" value="Unassembled WGS sequence"/>
</dbReference>
<keyword evidence="2 5" id="KW-0812">Transmembrane</keyword>
<proteinExistence type="predicted"/>
<organism evidence="8 9">
    <name type="scientific">Prymnesium parvum</name>
    <name type="common">Toxic golden alga</name>
    <dbReference type="NCBI Taxonomy" id="97485"/>
    <lineage>
        <taxon>Eukaryota</taxon>
        <taxon>Haptista</taxon>
        <taxon>Haptophyta</taxon>
        <taxon>Prymnesiophyceae</taxon>
        <taxon>Prymnesiales</taxon>
        <taxon>Prymnesiaceae</taxon>
        <taxon>Prymnesium</taxon>
    </lineage>
</organism>
<evidence type="ECO:0000256" key="2">
    <source>
        <dbReference type="ARBA" id="ARBA00022692"/>
    </source>
</evidence>
<gene>
    <name evidence="7" type="ORF">AB1Y20_020688</name>
    <name evidence="8" type="ORF">AB1Y20_020706</name>
</gene>
<reference evidence="8 9" key="1">
    <citation type="journal article" date="2024" name="Science">
        <title>Giant polyketide synthase enzymes in the biosynthesis of giant marine polyether toxins.</title>
        <authorList>
            <person name="Fallon T.R."/>
            <person name="Shende V.V."/>
            <person name="Wierzbicki I.H."/>
            <person name="Pendleton A.L."/>
            <person name="Watervoot N.F."/>
            <person name="Auber R.P."/>
            <person name="Gonzalez D.J."/>
            <person name="Wisecaver J.H."/>
            <person name="Moore B.S."/>
        </authorList>
    </citation>
    <scope>NUCLEOTIDE SEQUENCE [LARGE SCALE GENOMIC DNA]</scope>
    <source>
        <strain evidence="8 9">12B1</strain>
    </source>
</reference>
<evidence type="ECO:0000313" key="9">
    <source>
        <dbReference type="Proteomes" id="UP001515480"/>
    </source>
</evidence>
<dbReference type="EMBL" id="JBGBPQ010000004">
    <property type="protein sequence ID" value="KAL1525856.1"/>
    <property type="molecule type" value="Genomic_DNA"/>
</dbReference>
<evidence type="ECO:0000256" key="1">
    <source>
        <dbReference type="ARBA" id="ARBA00004141"/>
    </source>
</evidence>